<feature type="domain" description="HTH cro/C1-type" evidence="2">
    <location>
        <begin position="7"/>
        <end position="61"/>
    </location>
</feature>
<dbReference type="SMART" id="SM00530">
    <property type="entry name" value="HTH_XRE"/>
    <property type="match status" value="1"/>
</dbReference>
<keyword evidence="4" id="KW-1185">Reference proteome</keyword>
<dbReference type="GO" id="GO:0003677">
    <property type="term" value="F:DNA binding"/>
    <property type="evidence" value="ECO:0007669"/>
    <property type="project" value="UniProtKB-KW"/>
</dbReference>
<name>D9TQ61_THETC</name>
<dbReference type="KEGG" id="ttm:Tthe_0273"/>
<protein>
    <submittedName>
        <fullName evidence="3">Transcriptional regulator, XRE family</fullName>
    </submittedName>
</protein>
<evidence type="ECO:0000313" key="4">
    <source>
        <dbReference type="Proteomes" id="UP000001626"/>
    </source>
</evidence>
<reference evidence="3 4" key="1">
    <citation type="submission" date="2010-08" db="EMBL/GenBank/DDBJ databases">
        <title>Complete sequence of Thermoanaerobacterium thermosaccharolyticum DSM 571.</title>
        <authorList>
            <consortium name="US DOE Joint Genome Institute"/>
            <person name="Lucas S."/>
            <person name="Copeland A."/>
            <person name="Lapidus A."/>
            <person name="Cheng J.-F."/>
            <person name="Bruce D."/>
            <person name="Goodwin L."/>
            <person name="Pitluck S."/>
            <person name="Teshima H."/>
            <person name="Detter J.C."/>
            <person name="Han C."/>
            <person name="Tapia R."/>
            <person name="Land M."/>
            <person name="Hauser L."/>
            <person name="Chang Y.-J."/>
            <person name="Jeffries C."/>
            <person name="Kyrpides N."/>
            <person name="Ivanova N."/>
            <person name="Mikhailova N."/>
            <person name="Hemme C.L."/>
            <person name="Woyke T."/>
        </authorList>
    </citation>
    <scope>NUCLEOTIDE SEQUENCE [LARGE SCALE GENOMIC DNA]</scope>
    <source>
        <strain evidence="4">ATCC 7956 / DSM 571 / NCIMB 9385 / NCA 3814 / NCTC 13789 / WDCM 00135 / 2032</strain>
    </source>
</reference>
<dbReference type="Pfam" id="PF01381">
    <property type="entry name" value="HTH_3"/>
    <property type="match status" value="1"/>
</dbReference>
<dbReference type="InterPro" id="IPR001387">
    <property type="entry name" value="Cro/C1-type_HTH"/>
</dbReference>
<dbReference type="AlphaFoldDB" id="D9TQ61"/>
<gene>
    <name evidence="3" type="ordered locus">Tthe_0273</name>
</gene>
<keyword evidence="1" id="KW-0238">DNA-binding</keyword>
<dbReference type="OrthoDB" id="1716958at2"/>
<dbReference type="PANTHER" id="PTHR46558">
    <property type="entry name" value="TRACRIPTIONAL REGULATORY PROTEIN-RELATED-RELATED"/>
    <property type="match status" value="1"/>
</dbReference>
<accession>D9TQ61</accession>
<proteinExistence type="predicted"/>
<dbReference type="Proteomes" id="UP000001626">
    <property type="component" value="Chromosome"/>
</dbReference>
<dbReference type="RefSeq" id="WP_013296827.1">
    <property type="nucleotide sequence ID" value="NC_014410.1"/>
</dbReference>
<dbReference type="EMBL" id="CP002171">
    <property type="protein sequence ID" value="ADL67848.1"/>
    <property type="molecule type" value="Genomic_DNA"/>
</dbReference>
<dbReference type="InterPro" id="IPR010982">
    <property type="entry name" value="Lambda_DNA-bd_dom_sf"/>
</dbReference>
<dbReference type="CDD" id="cd00093">
    <property type="entry name" value="HTH_XRE"/>
    <property type="match status" value="1"/>
</dbReference>
<evidence type="ECO:0000259" key="2">
    <source>
        <dbReference type="PROSITE" id="PS50943"/>
    </source>
</evidence>
<dbReference type="PANTHER" id="PTHR46558:SF4">
    <property type="entry name" value="DNA-BIDING PHAGE PROTEIN"/>
    <property type="match status" value="1"/>
</dbReference>
<dbReference type="SUPFAM" id="SSF47413">
    <property type="entry name" value="lambda repressor-like DNA-binding domains"/>
    <property type="match status" value="1"/>
</dbReference>
<evidence type="ECO:0000313" key="3">
    <source>
        <dbReference type="EMBL" id="ADL67848.1"/>
    </source>
</evidence>
<organism evidence="3 4">
    <name type="scientific">Thermoanaerobacterium thermosaccharolyticum (strain ATCC 7956 / DSM 571 / NCIMB 9385 / NCA 3814 / NCTC 13789 / WDCM 00135 / 2032)</name>
    <name type="common">Clostridium thermosaccharolyticum</name>
    <dbReference type="NCBI Taxonomy" id="580327"/>
    <lineage>
        <taxon>Bacteria</taxon>
        <taxon>Bacillati</taxon>
        <taxon>Bacillota</taxon>
        <taxon>Clostridia</taxon>
        <taxon>Thermoanaerobacterales</taxon>
        <taxon>Thermoanaerobacteraceae</taxon>
        <taxon>Thermoanaerobacterium</taxon>
    </lineage>
</organism>
<dbReference type="GeneID" id="93863165"/>
<dbReference type="HOGENOM" id="CLU_066192_44_5_9"/>
<dbReference type="PROSITE" id="PS50943">
    <property type="entry name" value="HTH_CROC1"/>
    <property type="match status" value="1"/>
</dbReference>
<evidence type="ECO:0000256" key="1">
    <source>
        <dbReference type="ARBA" id="ARBA00023125"/>
    </source>
</evidence>
<dbReference type="STRING" id="580327.Tthe_0273"/>
<sequence>MDKKFKLIQERKKQKLTQKDIANILEISLSYYSAIERGIRNPTLELAKKIAELFNKTIEELF</sequence>
<dbReference type="eggNOG" id="COG1476">
    <property type="taxonomic scope" value="Bacteria"/>
</dbReference>
<dbReference type="Gene3D" id="1.10.260.40">
    <property type="entry name" value="lambda repressor-like DNA-binding domains"/>
    <property type="match status" value="1"/>
</dbReference>